<organism evidence="2 3">
    <name type="scientific">Candidatus Danuiimicrobium aquiferis</name>
    <dbReference type="NCBI Taxonomy" id="1801832"/>
    <lineage>
        <taxon>Bacteria</taxon>
        <taxon>Pseudomonadati</taxon>
        <taxon>Candidatus Omnitrophota</taxon>
        <taxon>Candidatus Danuiimicrobium</taxon>
    </lineage>
</organism>
<evidence type="ECO:0000256" key="1">
    <source>
        <dbReference type="SAM" id="Phobius"/>
    </source>
</evidence>
<evidence type="ECO:0000313" key="2">
    <source>
        <dbReference type="EMBL" id="OGW96907.1"/>
    </source>
</evidence>
<reference evidence="2 3" key="1">
    <citation type="journal article" date="2016" name="Nat. Commun.">
        <title>Thousands of microbial genomes shed light on interconnected biogeochemical processes in an aquifer system.</title>
        <authorList>
            <person name="Anantharaman K."/>
            <person name="Brown C.T."/>
            <person name="Hug L.A."/>
            <person name="Sharon I."/>
            <person name="Castelle C.J."/>
            <person name="Probst A.J."/>
            <person name="Thomas B.C."/>
            <person name="Singh A."/>
            <person name="Wilkins M.J."/>
            <person name="Karaoz U."/>
            <person name="Brodie E.L."/>
            <person name="Williams K.H."/>
            <person name="Hubbard S.S."/>
            <person name="Banfield J.F."/>
        </authorList>
    </citation>
    <scope>NUCLEOTIDE SEQUENCE [LARGE SCALE GENOMIC DNA]</scope>
</reference>
<dbReference type="EMBL" id="MHFR01000045">
    <property type="protein sequence ID" value="OGW96907.1"/>
    <property type="molecule type" value="Genomic_DNA"/>
</dbReference>
<gene>
    <name evidence="2" type="ORF">A3G33_02800</name>
</gene>
<protein>
    <submittedName>
        <fullName evidence="2">Uncharacterized protein</fullName>
    </submittedName>
</protein>
<keyword evidence="1" id="KW-0472">Membrane</keyword>
<accession>A0A1G1KVH8</accession>
<keyword evidence="1" id="KW-0812">Transmembrane</keyword>
<keyword evidence="1" id="KW-1133">Transmembrane helix</keyword>
<dbReference type="AlphaFoldDB" id="A0A1G1KVH8"/>
<proteinExistence type="predicted"/>
<name>A0A1G1KVH8_9BACT</name>
<sequence length="448" mass="51086">MRIFSANNRFFLLFFILSSSFLYYFFPLQPLCAEEAIEIKIVAINPSPKAKTTAKIMQALPPEVKQEDVIDAQGLQIIYNPDQDNYAVSGEIELQPREKKTITVKVRNVWSISGDEIQEVRDQLAKNVQSLAGTKYETTSKLLADKVQQELDSVQADEEKAVGIKQKIDLYRAHVKQLEAIRTRVISLESMRRVGDEQQEGARTVEFKVSASNPSNEPKAMTVRSALPEDITSDAVLDKGDFMMLFDQSKGRFIVEKQDNFNAKEAKTYTIILRDIWYIPKPELDYLGEQTQKLVKQFEGSQYAGYATQLGDVIKQNLDKINELQEEIGADASISDRKRTFILNSGRLDLAKKKIKELQELLLELPITVKKKEDQIKAIREFQKALEKILSMGIDPEKKTTWFIILGIIAIVFIVGLIFYFTWLAKLKQSKEKERKIASSQQATQSKT</sequence>
<evidence type="ECO:0000313" key="3">
    <source>
        <dbReference type="Proteomes" id="UP000178187"/>
    </source>
</evidence>
<feature type="transmembrane region" description="Helical" evidence="1">
    <location>
        <begin position="402"/>
        <end position="425"/>
    </location>
</feature>
<dbReference type="Proteomes" id="UP000178187">
    <property type="component" value="Unassembled WGS sequence"/>
</dbReference>
<comment type="caution">
    <text evidence="2">The sequence shown here is derived from an EMBL/GenBank/DDBJ whole genome shotgun (WGS) entry which is preliminary data.</text>
</comment>